<sequence>MTDLLGPLKNIRAVQPEVDVPSEDPPCPPALGGLTLQEKDSLDDSDPIITPGAFKRLQAKQADQAELQRFLSKHRFQDVNSPKTFHCFQRGFALCGGTEELYPIHLAAKLGKPQLVKLLLREGVDRTKETSKGRVEEARNMSSFFLNHVECIYNTIDAASFNPSALIVVHD</sequence>
<accession>A0ABP0MWX6</accession>
<evidence type="ECO:0000313" key="3">
    <source>
        <dbReference type="Proteomes" id="UP001642484"/>
    </source>
</evidence>
<evidence type="ECO:0000256" key="1">
    <source>
        <dbReference type="PROSITE-ProRule" id="PRU00023"/>
    </source>
</evidence>
<proteinExistence type="predicted"/>
<dbReference type="EMBL" id="CAXAMN010020224">
    <property type="protein sequence ID" value="CAK9055874.1"/>
    <property type="molecule type" value="Genomic_DNA"/>
</dbReference>
<name>A0ABP0MWX6_9DINO</name>
<feature type="repeat" description="ANK" evidence="1">
    <location>
        <begin position="99"/>
        <end position="131"/>
    </location>
</feature>
<dbReference type="PROSITE" id="PS50088">
    <property type="entry name" value="ANK_REPEAT"/>
    <property type="match status" value="1"/>
</dbReference>
<organism evidence="2 3">
    <name type="scientific">Durusdinium trenchii</name>
    <dbReference type="NCBI Taxonomy" id="1381693"/>
    <lineage>
        <taxon>Eukaryota</taxon>
        <taxon>Sar</taxon>
        <taxon>Alveolata</taxon>
        <taxon>Dinophyceae</taxon>
        <taxon>Suessiales</taxon>
        <taxon>Symbiodiniaceae</taxon>
        <taxon>Durusdinium</taxon>
    </lineage>
</organism>
<dbReference type="PROSITE" id="PS50297">
    <property type="entry name" value="ANK_REP_REGION"/>
    <property type="match status" value="1"/>
</dbReference>
<gene>
    <name evidence="2" type="ORF">CCMP2556_LOCUS27751</name>
</gene>
<dbReference type="InterPro" id="IPR002110">
    <property type="entry name" value="Ankyrin_rpt"/>
</dbReference>
<reference evidence="2 3" key="1">
    <citation type="submission" date="2024-02" db="EMBL/GenBank/DDBJ databases">
        <authorList>
            <person name="Chen Y."/>
            <person name="Shah S."/>
            <person name="Dougan E. K."/>
            <person name="Thang M."/>
            <person name="Chan C."/>
        </authorList>
    </citation>
    <scope>NUCLEOTIDE SEQUENCE [LARGE SCALE GENOMIC DNA]</scope>
</reference>
<keyword evidence="1" id="KW-0040">ANK repeat</keyword>
<comment type="caution">
    <text evidence="2">The sequence shown here is derived from an EMBL/GenBank/DDBJ whole genome shotgun (WGS) entry which is preliminary data.</text>
</comment>
<dbReference type="Proteomes" id="UP001642484">
    <property type="component" value="Unassembled WGS sequence"/>
</dbReference>
<keyword evidence="3" id="KW-1185">Reference proteome</keyword>
<dbReference type="Pfam" id="PF00023">
    <property type="entry name" value="Ank"/>
    <property type="match status" value="1"/>
</dbReference>
<protein>
    <submittedName>
        <fullName evidence="2">Uncharacterized protein</fullName>
    </submittedName>
</protein>
<evidence type="ECO:0000313" key="2">
    <source>
        <dbReference type="EMBL" id="CAK9055874.1"/>
    </source>
</evidence>